<proteinExistence type="predicted"/>
<keyword evidence="3" id="KW-1185">Reference proteome</keyword>
<evidence type="ECO:0000313" key="3">
    <source>
        <dbReference type="Proteomes" id="UP000800038"/>
    </source>
</evidence>
<name>A0A6A5SFY5_9PLEO</name>
<dbReference type="OrthoDB" id="5272396at2759"/>
<sequence length="177" mass="20399">MASAEKRKTWTKSTLQFEAALSRRDGRYIIYRLYRTRPSPPDRDDIPNVEKQSISKSYASFTTNKGAQTSERFAFQVGLFQTCRQINDEAASLFYGCNMFVFESVPHLYSFLLHFRHRLPLIHKLGVAKLHGHLHMGLKHMGPAFQSKLELLTVFLLLASAVHLEAFYMNVSIYQPL</sequence>
<organism evidence="2 3">
    <name type="scientific">Clathrospora elynae</name>
    <dbReference type="NCBI Taxonomy" id="706981"/>
    <lineage>
        <taxon>Eukaryota</taxon>
        <taxon>Fungi</taxon>
        <taxon>Dikarya</taxon>
        <taxon>Ascomycota</taxon>
        <taxon>Pezizomycotina</taxon>
        <taxon>Dothideomycetes</taxon>
        <taxon>Pleosporomycetidae</taxon>
        <taxon>Pleosporales</taxon>
        <taxon>Diademaceae</taxon>
        <taxon>Clathrospora</taxon>
    </lineage>
</organism>
<evidence type="ECO:0000313" key="2">
    <source>
        <dbReference type="EMBL" id="KAF1939561.1"/>
    </source>
</evidence>
<protein>
    <submittedName>
        <fullName evidence="2">Uncharacterized protein</fullName>
    </submittedName>
</protein>
<reference evidence="2" key="1">
    <citation type="journal article" date="2020" name="Stud. Mycol.">
        <title>101 Dothideomycetes genomes: a test case for predicting lifestyles and emergence of pathogens.</title>
        <authorList>
            <person name="Haridas S."/>
            <person name="Albert R."/>
            <person name="Binder M."/>
            <person name="Bloem J."/>
            <person name="Labutti K."/>
            <person name="Salamov A."/>
            <person name="Andreopoulos B."/>
            <person name="Baker S."/>
            <person name="Barry K."/>
            <person name="Bills G."/>
            <person name="Bluhm B."/>
            <person name="Cannon C."/>
            <person name="Castanera R."/>
            <person name="Culley D."/>
            <person name="Daum C."/>
            <person name="Ezra D."/>
            <person name="Gonzalez J."/>
            <person name="Henrissat B."/>
            <person name="Kuo A."/>
            <person name="Liang C."/>
            <person name="Lipzen A."/>
            <person name="Lutzoni F."/>
            <person name="Magnuson J."/>
            <person name="Mondo S."/>
            <person name="Nolan M."/>
            <person name="Ohm R."/>
            <person name="Pangilinan J."/>
            <person name="Park H.-J."/>
            <person name="Ramirez L."/>
            <person name="Alfaro M."/>
            <person name="Sun H."/>
            <person name="Tritt A."/>
            <person name="Yoshinaga Y."/>
            <person name="Zwiers L.-H."/>
            <person name="Turgeon B."/>
            <person name="Goodwin S."/>
            <person name="Spatafora J."/>
            <person name="Crous P."/>
            <person name="Grigoriev I."/>
        </authorList>
    </citation>
    <scope>NUCLEOTIDE SEQUENCE</scope>
    <source>
        <strain evidence="2">CBS 161.51</strain>
    </source>
</reference>
<dbReference type="EMBL" id="ML976079">
    <property type="protein sequence ID" value="KAF1939561.1"/>
    <property type="molecule type" value="Genomic_DNA"/>
</dbReference>
<dbReference type="AlphaFoldDB" id="A0A6A5SFY5"/>
<gene>
    <name evidence="2" type="ORF">EJ02DRAFT_424764</name>
</gene>
<dbReference type="Proteomes" id="UP000800038">
    <property type="component" value="Unassembled WGS sequence"/>
</dbReference>
<keyword evidence="1" id="KW-0472">Membrane</keyword>
<feature type="transmembrane region" description="Helical" evidence="1">
    <location>
        <begin position="149"/>
        <end position="169"/>
    </location>
</feature>
<keyword evidence="1" id="KW-1133">Transmembrane helix</keyword>
<keyword evidence="1" id="KW-0812">Transmembrane</keyword>
<evidence type="ECO:0000256" key="1">
    <source>
        <dbReference type="SAM" id="Phobius"/>
    </source>
</evidence>
<accession>A0A6A5SFY5</accession>